<gene>
    <name evidence="2" type="ORF">EZS27_024473</name>
</gene>
<feature type="compositionally biased region" description="Basic and acidic residues" evidence="1">
    <location>
        <begin position="1"/>
        <end position="27"/>
    </location>
</feature>
<accession>A0A5J4QYP0</accession>
<name>A0A5J4QYP0_9ZZZZ</name>
<organism evidence="2">
    <name type="scientific">termite gut metagenome</name>
    <dbReference type="NCBI Taxonomy" id="433724"/>
    <lineage>
        <taxon>unclassified sequences</taxon>
        <taxon>metagenomes</taxon>
        <taxon>organismal metagenomes</taxon>
    </lineage>
</organism>
<protein>
    <submittedName>
        <fullName evidence="2">Uncharacterized protein</fullName>
    </submittedName>
</protein>
<dbReference type="EMBL" id="SNRY01002170">
    <property type="protein sequence ID" value="KAA6326418.1"/>
    <property type="molecule type" value="Genomic_DNA"/>
</dbReference>
<feature type="region of interest" description="Disordered" evidence="1">
    <location>
        <begin position="1"/>
        <end position="46"/>
    </location>
</feature>
<evidence type="ECO:0000256" key="1">
    <source>
        <dbReference type="SAM" id="MobiDB-lite"/>
    </source>
</evidence>
<comment type="caution">
    <text evidence="2">The sequence shown here is derived from an EMBL/GenBank/DDBJ whole genome shotgun (WGS) entry which is preliminary data.</text>
</comment>
<feature type="compositionally biased region" description="Polar residues" evidence="1">
    <location>
        <begin position="31"/>
        <end position="46"/>
    </location>
</feature>
<sequence>MNPNQDLRRKEQPTPGDAKLKPEERKPIPATHQSPAPTKESQTPKK</sequence>
<reference evidence="2" key="1">
    <citation type="submission" date="2019-03" db="EMBL/GenBank/DDBJ databases">
        <title>Single cell metagenomics reveals metabolic interactions within the superorganism composed of flagellate Streblomastix strix and complex community of Bacteroidetes bacteria on its surface.</title>
        <authorList>
            <person name="Treitli S.C."/>
            <person name="Kolisko M."/>
            <person name="Husnik F."/>
            <person name="Keeling P."/>
            <person name="Hampl V."/>
        </authorList>
    </citation>
    <scope>NUCLEOTIDE SEQUENCE</scope>
    <source>
        <strain evidence="2">STM</strain>
    </source>
</reference>
<proteinExistence type="predicted"/>
<evidence type="ECO:0000313" key="2">
    <source>
        <dbReference type="EMBL" id="KAA6326418.1"/>
    </source>
</evidence>
<dbReference type="AlphaFoldDB" id="A0A5J4QYP0"/>